<dbReference type="GO" id="GO:0016301">
    <property type="term" value="F:kinase activity"/>
    <property type="evidence" value="ECO:0007669"/>
    <property type="project" value="UniProtKB-KW"/>
</dbReference>
<keyword evidence="2" id="KW-0808">Transferase</keyword>
<accession>A0ABT1JFA7</accession>
<dbReference type="InterPro" id="IPR000719">
    <property type="entry name" value="Prot_kinase_dom"/>
</dbReference>
<keyword evidence="3" id="KW-1185">Reference proteome</keyword>
<evidence type="ECO:0000313" key="3">
    <source>
        <dbReference type="Proteomes" id="UP000791080"/>
    </source>
</evidence>
<dbReference type="InterPro" id="IPR057929">
    <property type="entry name" value="RamC_N"/>
</dbReference>
<dbReference type="Proteomes" id="UP000791080">
    <property type="component" value="Unassembled WGS sequence"/>
</dbReference>
<dbReference type="Gene3D" id="1.50.10.10">
    <property type="match status" value="1"/>
</dbReference>
<dbReference type="InterPro" id="IPR007822">
    <property type="entry name" value="LANC-like"/>
</dbReference>
<dbReference type="Pfam" id="PF25816">
    <property type="entry name" value="RamC_N"/>
    <property type="match status" value="1"/>
</dbReference>
<dbReference type="Pfam" id="PF00069">
    <property type="entry name" value="Pkinase"/>
    <property type="match status" value="1"/>
</dbReference>
<dbReference type="PROSITE" id="PS50011">
    <property type="entry name" value="PROTEIN_KINASE_DOM"/>
    <property type="match status" value="1"/>
</dbReference>
<dbReference type="Gene3D" id="1.50.10.20">
    <property type="match status" value="1"/>
</dbReference>
<protein>
    <submittedName>
        <fullName evidence="2">Protein kinase domain-containing protein</fullName>
    </submittedName>
</protein>
<gene>
    <name evidence="2" type="ORF">G443_001448</name>
</gene>
<dbReference type="InterPro" id="IPR011009">
    <property type="entry name" value="Kinase-like_dom_sf"/>
</dbReference>
<evidence type="ECO:0000259" key="1">
    <source>
        <dbReference type="PROSITE" id="PS50011"/>
    </source>
</evidence>
<reference evidence="2 3" key="1">
    <citation type="submission" date="2013-07" db="EMBL/GenBank/DDBJ databases">
        <authorList>
            <consortium name="DOE Joint Genome Institute"/>
            <person name="Reeve W."/>
            <person name="Huntemann M."/>
            <person name="Han J."/>
            <person name="Chen A."/>
            <person name="Kyrpides N."/>
            <person name="Mavromatis K."/>
            <person name="Markowitz V."/>
            <person name="Palaniappan K."/>
            <person name="Ivanova N."/>
            <person name="Schaumberg A."/>
            <person name="Pati A."/>
            <person name="Liolios K."/>
            <person name="Nordberg H.P."/>
            <person name="Cantor M.N."/>
            <person name="Hua S.X."/>
            <person name="Woyke T."/>
        </authorList>
    </citation>
    <scope>NUCLEOTIDE SEQUENCE [LARGE SCALE GENOMIC DNA]</scope>
    <source>
        <strain evidence="2 3">DSM 43889</strain>
    </source>
</reference>
<dbReference type="SUPFAM" id="SSF158745">
    <property type="entry name" value="LanC-like"/>
    <property type="match status" value="1"/>
</dbReference>
<dbReference type="SMART" id="SM00220">
    <property type="entry name" value="S_TKc"/>
    <property type="match status" value="1"/>
</dbReference>
<proteinExistence type="predicted"/>
<keyword evidence="2" id="KW-0418">Kinase</keyword>
<dbReference type="EMBL" id="AUBJ02000001">
    <property type="protein sequence ID" value="MCP2331178.1"/>
    <property type="molecule type" value="Genomic_DNA"/>
</dbReference>
<evidence type="ECO:0000313" key="2">
    <source>
        <dbReference type="EMBL" id="MCP2331178.1"/>
    </source>
</evidence>
<dbReference type="InterPro" id="IPR012341">
    <property type="entry name" value="6hp_glycosidase-like_sf"/>
</dbReference>
<dbReference type="CDD" id="cd04791">
    <property type="entry name" value="LanC_SerThrkinase"/>
    <property type="match status" value="1"/>
</dbReference>
<organism evidence="2 3">
    <name type="scientific">Actinoalloteichus caeruleus DSM 43889</name>
    <dbReference type="NCBI Taxonomy" id="1120930"/>
    <lineage>
        <taxon>Bacteria</taxon>
        <taxon>Bacillati</taxon>
        <taxon>Actinomycetota</taxon>
        <taxon>Actinomycetes</taxon>
        <taxon>Pseudonocardiales</taxon>
        <taxon>Pseudonocardiaceae</taxon>
        <taxon>Actinoalloteichus</taxon>
        <taxon>Actinoalloteichus cyanogriseus</taxon>
    </lineage>
</organism>
<feature type="domain" description="Protein kinase" evidence="1">
    <location>
        <begin position="222"/>
        <end position="515"/>
    </location>
</feature>
<dbReference type="InterPro" id="IPR053524">
    <property type="entry name" value="Aerial_hyphae_peptide-synth"/>
</dbReference>
<dbReference type="SMART" id="SM01260">
    <property type="entry name" value="LANC_like"/>
    <property type="match status" value="1"/>
</dbReference>
<reference evidence="2 3" key="2">
    <citation type="submission" date="2022-06" db="EMBL/GenBank/DDBJ databases">
        <title>Genomic Encyclopedia of Type Strains, Phase I: the one thousand microbial genomes (KMG-I) project.</title>
        <authorList>
            <person name="Kyrpides N."/>
        </authorList>
    </citation>
    <scope>NUCLEOTIDE SEQUENCE [LARGE SCALE GENOMIC DNA]</scope>
    <source>
        <strain evidence="2 3">DSM 43889</strain>
    </source>
</reference>
<sequence>MPADLSFTFANDDFYEPLAEAPPGTRYTPTRMPPGWDRADQDVWTHWSPPQAPPPPDHGWKVHVSSTPGNAPAVLDVVAAACVDLGIPFKHLAGRTYFLLLHGKHASRPQSGKFCALYPADPRQAHEVLRRLEHDLAGVPGPYVLTDRRFGSSRCVSYRYGAFRSRYRLEADGTRTPVMAAADGDEIPDDRRPEFHLPAGVADPFVEAEPDLSDGPVAFHGYTFDAVLQHSNAGGAYRATDATGRQVFLKEARSHVAHSGRDVDAHARLTAEYLVLRALHARAPGLAPEPVDRFDHWEHAYLATELVPGRPLSRWLMANNPAIRVDQPAEAFTDYYRRCGLILDQLRDQLDRLHELGYVFVDVSPRNVLVDDEDRVRLVDFESTQRRDATIQPLATPGFVPPEALSPDGRATLDPVRYDDYGLAAIARMMLVPTIQVAERSPSAVDHVTAALEERAPLPATLWARADRFRGVPAPGPALPSPEAVAAEPHEWLSWLRDHTASALLALAEPDHPRRVFPTIPDGHRSNTRCVAYGSAGVLHALRMAGHPPAPALVTRLRDESLAGWRDIPPGLLFGSAGIAWVLAQEGEWDAAERLLRHAGRHPLVTRSATLGGGSAGLALAELSLYCRTGEESALDRARALLETLPTGEGLTPLLGGDDRSGLAQGRPGVALALYYLGRLTGDDAPLERGLDLLRAELVHAQPWETGALGFRVSARDRRTMPYLYAGSAGYVHVLARYLAWRPDPHLADVLDRCVRGLRVRFTIGGGLFTGQAGMGFVLGETARLLGAPASTEDAVASGRALFHHAVPHATGVRWPGLHGNRLSAELWSGAAGVLLALHQLVDPAPDRLFTLDLPVAERTGQPATTRTGTAPAPV</sequence>
<dbReference type="Gene3D" id="1.10.510.10">
    <property type="entry name" value="Transferase(Phosphotransferase) domain 1"/>
    <property type="match status" value="1"/>
</dbReference>
<dbReference type="SUPFAM" id="SSF56112">
    <property type="entry name" value="Protein kinase-like (PK-like)"/>
    <property type="match status" value="1"/>
</dbReference>
<name>A0ABT1JFA7_ACTCY</name>
<dbReference type="RefSeq" id="WP_026420551.1">
    <property type="nucleotide sequence ID" value="NZ_AUBJ02000001.1"/>
</dbReference>
<dbReference type="InterPro" id="IPR058053">
    <property type="entry name" value="RamC_C"/>
</dbReference>
<dbReference type="NCBIfam" id="NF038151">
    <property type="entry name" value="lanthi_synth_III"/>
    <property type="match status" value="1"/>
</dbReference>
<comment type="caution">
    <text evidence="2">The sequence shown here is derived from an EMBL/GenBank/DDBJ whole genome shotgun (WGS) entry which is preliminary data.</text>
</comment>